<dbReference type="NCBIfam" id="TIGR00217">
    <property type="entry name" value="malQ"/>
    <property type="match status" value="1"/>
</dbReference>
<evidence type="ECO:0000313" key="11">
    <source>
        <dbReference type="EMBL" id="TDX45521.1"/>
    </source>
</evidence>
<name>A0A4R8GSI5_9FIRM</name>
<dbReference type="Pfam" id="PF02446">
    <property type="entry name" value="Glyco_hydro_77"/>
    <property type="match status" value="1"/>
</dbReference>
<keyword evidence="5 10" id="KW-0328">Glycosyltransferase</keyword>
<organism evidence="11 12">
    <name type="scientific">Orenia marismortui</name>
    <dbReference type="NCBI Taxonomy" id="46469"/>
    <lineage>
        <taxon>Bacteria</taxon>
        <taxon>Bacillati</taxon>
        <taxon>Bacillota</taxon>
        <taxon>Clostridia</taxon>
        <taxon>Halanaerobiales</taxon>
        <taxon>Halobacteroidaceae</taxon>
        <taxon>Orenia</taxon>
    </lineage>
</organism>
<dbReference type="NCBIfam" id="NF011080">
    <property type="entry name" value="PRK14508.1-3"/>
    <property type="match status" value="1"/>
</dbReference>
<dbReference type="InterPro" id="IPR003385">
    <property type="entry name" value="Glyco_hydro_77"/>
</dbReference>
<dbReference type="AlphaFoldDB" id="A0A4R8GSI5"/>
<dbReference type="STRING" id="926561.GCA_000379025_02494"/>
<proteinExistence type="inferred from homology"/>
<dbReference type="PANTHER" id="PTHR32438">
    <property type="entry name" value="4-ALPHA-GLUCANOTRANSFERASE DPE1, CHLOROPLASTIC/AMYLOPLASTIC"/>
    <property type="match status" value="1"/>
</dbReference>
<comment type="similarity">
    <text evidence="2 10">Belongs to the disproportionating enzyme family.</text>
</comment>
<evidence type="ECO:0000256" key="2">
    <source>
        <dbReference type="ARBA" id="ARBA00005684"/>
    </source>
</evidence>
<accession>A0A4R8GSI5</accession>
<evidence type="ECO:0000256" key="7">
    <source>
        <dbReference type="ARBA" id="ARBA00023277"/>
    </source>
</evidence>
<dbReference type="NCBIfam" id="NF011079">
    <property type="entry name" value="PRK14508.1-2"/>
    <property type="match status" value="1"/>
</dbReference>
<dbReference type="Proteomes" id="UP000295832">
    <property type="component" value="Unassembled WGS sequence"/>
</dbReference>
<dbReference type="GO" id="GO:0005975">
    <property type="term" value="P:carbohydrate metabolic process"/>
    <property type="evidence" value="ECO:0007669"/>
    <property type="project" value="InterPro"/>
</dbReference>
<keyword evidence="12" id="KW-1185">Reference proteome</keyword>
<dbReference type="PANTHER" id="PTHR32438:SF5">
    <property type="entry name" value="4-ALPHA-GLUCANOTRANSFERASE DPE1, CHLOROPLASTIC_AMYLOPLASTIC"/>
    <property type="match status" value="1"/>
</dbReference>
<evidence type="ECO:0000256" key="8">
    <source>
        <dbReference type="ARBA" id="ARBA00031423"/>
    </source>
</evidence>
<evidence type="ECO:0000256" key="6">
    <source>
        <dbReference type="ARBA" id="ARBA00022679"/>
    </source>
</evidence>
<dbReference type="InterPro" id="IPR017853">
    <property type="entry name" value="GH"/>
</dbReference>
<evidence type="ECO:0000256" key="9">
    <source>
        <dbReference type="ARBA" id="ARBA00031501"/>
    </source>
</evidence>
<dbReference type="EMBL" id="SOEG01000043">
    <property type="protein sequence ID" value="TDX45521.1"/>
    <property type="molecule type" value="Genomic_DNA"/>
</dbReference>
<comment type="caution">
    <text evidence="11">The sequence shown here is derived from an EMBL/GenBank/DDBJ whole genome shotgun (WGS) entry which is preliminary data.</text>
</comment>
<evidence type="ECO:0000256" key="10">
    <source>
        <dbReference type="RuleBase" id="RU361207"/>
    </source>
</evidence>
<protein>
    <recommendedName>
        <fullName evidence="4 10">4-alpha-glucanotransferase</fullName>
        <ecNumber evidence="3 10">2.4.1.25</ecNumber>
    </recommendedName>
    <alternativeName>
        <fullName evidence="8 10">Amylomaltase</fullName>
    </alternativeName>
    <alternativeName>
        <fullName evidence="9 10">Disproportionating enzyme</fullName>
    </alternativeName>
</protein>
<evidence type="ECO:0000313" key="12">
    <source>
        <dbReference type="Proteomes" id="UP000295832"/>
    </source>
</evidence>
<evidence type="ECO:0000256" key="1">
    <source>
        <dbReference type="ARBA" id="ARBA00000439"/>
    </source>
</evidence>
<evidence type="ECO:0000256" key="3">
    <source>
        <dbReference type="ARBA" id="ARBA00012560"/>
    </source>
</evidence>
<reference evidence="11 12" key="1">
    <citation type="submission" date="2019-03" db="EMBL/GenBank/DDBJ databases">
        <title>Subsurface microbial communities from deep shales in Ohio and West Virginia, USA.</title>
        <authorList>
            <person name="Wrighton K."/>
        </authorList>
    </citation>
    <scope>NUCLEOTIDE SEQUENCE [LARGE SCALE GENOMIC DNA]</scope>
    <source>
        <strain evidence="11 12">MSL 6dP</strain>
    </source>
</reference>
<keyword evidence="7 10" id="KW-0119">Carbohydrate metabolism</keyword>
<keyword evidence="6 10" id="KW-0808">Transferase</keyword>
<evidence type="ECO:0000256" key="5">
    <source>
        <dbReference type="ARBA" id="ARBA00022676"/>
    </source>
</evidence>
<dbReference type="GO" id="GO:0004134">
    <property type="term" value="F:4-alpha-glucanotransferase activity"/>
    <property type="evidence" value="ECO:0007669"/>
    <property type="project" value="UniProtKB-EC"/>
</dbReference>
<dbReference type="RefSeq" id="WP_134118834.1">
    <property type="nucleotide sequence ID" value="NZ_SOEG01000043.1"/>
</dbReference>
<dbReference type="SUPFAM" id="SSF51445">
    <property type="entry name" value="(Trans)glycosidases"/>
    <property type="match status" value="1"/>
</dbReference>
<gene>
    <name evidence="11" type="ORF">C7959_14311</name>
</gene>
<comment type="catalytic activity">
    <reaction evidence="1 10">
        <text>Transfers a segment of a (1-&gt;4)-alpha-D-glucan to a new position in an acceptor, which may be glucose or a (1-&gt;4)-alpha-D-glucan.</text>
        <dbReference type="EC" id="2.4.1.25"/>
    </reaction>
</comment>
<sequence>MEFKRSSGILLHPTSLPGKYGIGSLGKEVYEFIDFLNDSKQRLWQICPLGPTGFGDSPYQCFSAFAGNPLLIDLETLKEEGLLLEEELNLEEGFDHDYVDYGRVINFKFDLYRSAFQRFNSIASEAEKSKFEAYCQNNIEWLEDYTLFMALKDNFNGRPWTEWDEEIKFREDSAMDKYKEELKDTIEFHKFMQYLFFKQWTAVKDYANEKDIKIVGDIPIFVAFDSADAWSNPEIFYFDENLNPTKVAGVPPDFFSETGQLWGNPLYNWEKLKERNYDWWIKRFEVILDQADILRLDHFRGFAAYWAVPAGEDTAINGQWESGPGADLFNVLRDKLGKLPIIAEDLGIITEDVEELRDQFEFPGMKILQFAFETDESNEYLPRNYPENSVVYTGTHDNDTTLGWFLNSDTKVKENVEKFLNIEASNICWGLIEAAWSSVSVFAIAPLQDVLELGSEARFNTPGAPAGNWQWRYKKEMLTEDVKNKLKKLTDKHRNMN</sequence>
<dbReference type="EC" id="2.4.1.25" evidence="3 10"/>
<dbReference type="Gene3D" id="3.20.20.80">
    <property type="entry name" value="Glycosidases"/>
    <property type="match status" value="1"/>
</dbReference>
<evidence type="ECO:0000256" key="4">
    <source>
        <dbReference type="ARBA" id="ARBA00020295"/>
    </source>
</evidence>